<feature type="domain" description="Fibronectin type-III" evidence="3">
    <location>
        <begin position="837"/>
        <end position="933"/>
    </location>
</feature>
<dbReference type="PROSITE" id="PS50853">
    <property type="entry name" value="FN3"/>
    <property type="match status" value="1"/>
</dbReference>
<dbReference type="InterPro" id="IPR003961">
    <property type="entry name" value="FN3_dom"/>
</dbReference>
<accession>A0A1V4SLZ7</accession>
<dbReference type="Gene3D" id="2.60.40.10">
    <property type="entry name" value="Immunoglobulins"/>
    <property type="match status" value="1"/>
</dbReference>
<feature type="signal peptide" evidence="2">
    <location>
        <begin position="1"/>
        <end position="23"/>
    </location>
</feature>
<dbReference type="InterPro" id="IPR001119">
    <property type="entry name" value="SLH_dom"/>
</dbReference>
<evidence type="ECO:0000256" key="1">
    <source>
        <dbReference type="ARBA" id="ARBA00022737"/>
    </source>
</evidence>
<dbReference type="InterPro" id="IPR013783">
    <property type="entry name" value="Ig-like_fold"/>
</dbReference>
<keyword evidence="6" id="KW-1185">Reference proteome</keyword>
<dbReference type="SMART" id="SM00060">
    <property type="entry name" value="FN3"/>
    <property type="match status" value="5"/>
</dbReference>
<protein>
    <submittedName>
        <fullName evidence="5">Fibronectin type III domain protein</fullName>
    </submittedName>
</protein>
<evidence type="ECO:0000256" key="2">
    <source>
        <dbReference type="SAM" id="SignalP"/>
    </source>
</evidence>
<evidence type="ECO:0000313" key="5">
    <source>
        <dbReference type="EMBL" id="OPX44844.1"/>
    </source>
</evidence>
<dbReference type="STRING" id="48256.CLHUN_13980"/>
<keyword evidence="1" id="KW-0677">Repeat</keyword>
<feature type="domain" description="SLH" evidence="4">
    <location>
        <begin position="1270"/>
        <end position="1330"/>
    </location>
</feature>
<dbReference type="EMBL" id="MZGX01000007">
    <property type="protein sequence ID" value="OPX44844.1"/>
    <property type="molecule type" value="Genomic_DNA"/>
</dbReference>
<dbReference type="Proteomes" id="UP000191554">
    <property type="component" value="Unassembled WGS sequence"/>
</dbReference>
<gene>
    <name evidence="5" type="ORF">CLHUN_13980</name>
</gene>
<name>A0A1V4SLZ7_RUMHU</name>
<evidence type="ECO:0000313" key="6">
    <source>
        <dbReference type="Proteomes" id="UP000191554"/>
    </source>
</evidence>
<reference evidence="5 6" key="1">
    <citation type="submission" date="2017-03" db="EMBL/GenBank/DDBJ databases">
        <title>Genome sequence of Clostridium hungatei DSM 14427.</title>
        <authorList>
            <person name="Poehlein A."/>
            <person name="Daniel R."/>
        </authorList>
    </citation>
    <scope>NUCLEOTIDE SEQUENCE [LARGE SCALE GENOMIC DNA]</scope>
    <source>
        <strain evidence="5 6">DSM 14427</strain>
    </source>
</reference>
<dbReference type="OrthoDB" id="1735978at2"/>
<organism evidence="5 6">
    <name type="scientific">Ruminiclostridium hungatei</name>
    <name type="common">Clostridium hungatei</name>
    <dbReference type="NCBI Taxonomy" id="48256"/>
    <lineage>
        <taxon>Bacteria</taxon>
        <taxon>Bacillati</taxon>
        <taxon>Bacillota</taxon>
        <taxon>Clostridia</taxon>
        <taxon>Eubacteriales</taxon>
        <taxon>Oscillospiraceae</taxon>
        <taxon>Ruminiclostridium</taxon>
    </lineage>
</organism>
<proteinExistence type="predicted"/>
<dbReference type="InterPro" id="IPR036116">
    <property type="entry name" value="FN3_sf"/>
</dbReference>
<evidence type="ECO:0000259" key="3">
    <source>
        <dbReference type="PROSITE" id="PS50853"/>
    </source>
</evidence>
<sequence length="1330" mass="147099">MILKRILAAVLAATVTITSYGLAEVWAAPGVPSQPSPSKLAISPLNPNVEPAIGYSSSDGGASGFYADIGWAGVDNPQGITITGKYVNVYLEESAKGYRPQTGPVLKEKDMPAGTSPIRVRNLKSGTVYKANARAYYEYANNNNTIQKSEESAASNTVKFLTDIKLQCITMSTSKIKIIWDDVWNEGKRISYKLYVSENKDFTNTLPIFISEEQIGINGPVILNQADGSLEYEHTVKDPGRVYYVKIVPDISDTEIIRNESSNVVLSSTYILAKSTKMSTTDAGTIWRLDWSPVIAGISSSDIKVQYQIDKYVGNVPIPMLIEDSTTTFITVPEGEQVSYYIIRANVTKGGLPYYPDSVKIVSDKIILKEGEVAASPAMPEIVPEFTDSSGARIIAYSDILNVDQSIAFKGELGTNTATILWRVPKKANGSIDTDVSYDIWLIENPNEIDNPPADKKIVTGFVPADANAVRDVADNNNTIGYKYKLTGLKPNHTYYYKIVAKKIFAEEVDVVIQNVEYRSYPALKVVITLPGGAIDRPILPSNPPLEIRSENNKKLISDNSVVIQLKNRWYEKFDDITGKWSYIKADKESPNDTVSYSAITMPLDNINYRKVSYDKNVTLYVGCEKYYEGIDITKIDSYKLEKVPTVITDANDDPYEDPELNAPDSIDANGTRTYSKHNLIVPVNQLQSNTTYILWVRAVRNLGNGEEPLFSEASNPIIFTTNPTPSQIVEKPVVPAFNYYFVADSYVDLGWNYKDGNTYYIKYGTVDDVTRAAGNVTVTAEQIKQSGVNYVRIPGLKADTLYYFWIQAEAFSEDRTLSEKSEWSDSLPLRTLKDIPPATPRGFGVKNTSDAVTKNSVTFEWIQEPGLEYRLEVSGGVDYKDVKQYNAGAVSEFKVDGLKSNFRYFARLYAYDPVKKLTSIPTQSISVRTLRSSDDYDSDQDIDNVISGEFIEKAPTVVGGVWVVKITGVNADRFVEAVKTDNRLDYTVDVTKPPTTAGSISVHISRKVFDRLEQLKENITIKTSAVDYTFKAGVLSGTTAGGDTQKEQIYLFNITLAPQIPASKNNELILKKPLAQIDVTLNNGVNNIAVARFAKPLLVNFTYSNRSDYVEGKTFGYIYNAYTSNWEKQPIINSFDSDNNWGAMGIQVQAQGIYAIADRTGGIYDDIYGYEYEASIVNVAFAHELKSVNSRLFRPEDKVTAGEAVKLVFDTIDNYTYDSSYMEAAVKSGLIKSGKPAGNVLTRQEAARMAVVLYEIKAGTKVKGSSSAVSGYSDYGKIDKDILDKVAFAVQNGFVPGMTASRLNPSDSVTRGELLYMIEKALILAGEID</sequence>
<comment type="caution">
    <text evidence="5">The sequence shown here is derived from an EMBL/GenBank/DDBJ whole genome shotgun (WGS) entry which is preliminary data.</text>
</comment>
<dbReference type="PROSITE" id="PS51272">
    <property type="entry name" value="SLH"/>
    <property type="match status" value="1"/>
</dbReference>
<feature type="chain" id="PRO_5038521787" evidence="2">
    <location>
        <begin position="24"/>
        <end position="1330"/>
    </location>
</feature>
<dbReference type="RefSeq" id="WP_080063843.1">
    <property type="nucleotide sequence ID" value="NZ_MZGX01000007.1"/>
</dbReference>
<evidence type="ECO:0000259" key="4">
    <source>
        <dbReference type="PROSITE" id="PS51272"/>
    </source>
</evidence>
<dbReference type="Pfam" id="PF00395">
    <property type="entry name" value="SLH"/>
    <property type="match status" value="1"/>
</dbReference>
<keyword evidence="2" id="KW-0732">Signal</keyword>
<dbReference type="SUPFAM" id="SSF49265">
    <property type="entry name" value="Fibronectin type III"/>
    <property type="match status" value="2"/>
</dbReference>